<dbReference type="PROSITE" id="PS00868">
    <property type="entry name" value="CYS_MET_METAB_PP"/>
    <property type="match status" value="1"/>
</dbReference>
<comment type="caution">
    <text evidence="10">The sequence shown here is derived from an EMBL/GenBank/DDBJ whole genome shotgun (WGS) entry which is preliminary data.</text>
</comment>
<dbReference type="InterPro" id="IPR015422">
    <property type="entry name" value="PyrdxlP-dep_Trfase_small"/>
</dbReference>
<reference evidence="10" key="1">
    <citation type="journal article" date="2014" name="Int. J. Syst. Evol. Microbiol.">
        <title>Complete genome sequence of Corynebacterium casei LMG S-19264T (=DSM 44701T), isolated from a smear-ripened cheese.</title>
        <authorList>
            <consortium name="US DOE Joint Genome Institute (JGI-PGF)"/>
            <person name="Walter F."/>
            <person name="Albersmeier A."/>
            <person name="Kalinowski J."/>
            <person name="Ruckert C."/>
        </authorList>
    </citation>
    <scope>NUCLEOTIDE SEQUENCE</scope>
    <source>
        <strain evidence="10">KCTC 32501</strain>
    </source>
</reference>
<dbReference type="NCBIfam" id="TIGR01324">
    <property type="entry name" value="cysta_beta_ly_B"/>
    <property type="match status" value="1"/>
</dbReference>
<dbReference type="GO" id="GO:0030170">
    <property type="term" value="F:pyridoxal phosphate binding"/>
    <property type="evidence" value="ECO:0007669"/>
    <property type="project" value="InterPro"/>
</dbReference>
<evidence type="ECO:0000256" key="6">
    <source>
        <dbReference type="ARBA" id="ARBA00047517"/>
    </source>
</evidence>
<dbReference type="SUPFAM" id="SSF53383">
    <property type="entry name" value="PLP-dependent transferases"/>
    <property type="match status" value="1"/>
</dbReference>
<evidence type="ECO:0000256" key="1">
    <source>
        <dbReference type="ARBA" id="ARBA00001933"/>
    </source>
</evidence>
<protein>
    <submittedName>
        <fullName evidence="10">Cystathionine beta-lyase</fullName>
    </submittedName>
</protein>
<accession>A0A8J3CFN7</accession>
<comment type="similarity">
    <text evidence="2 9">Belongs to the trans-sulfuration enzymes family.</text>
</comment>
<dbReference type="PANTHER" id="PTHR43500">
    <property type="entry name" value="CYSTATHIONINE BETA-LYASE-RELATED"/>
    <property type="match status" value="1"/>
</dbReference>
<comment type="pathway">
    <text evidence="5">Amino-acid biosynthesis; L-methionine biosynthesis via de novo pathway; L-homocysteine from L-cystathionine: step 1/1.</text>
</comment>
<dbReference type="RefSeq" id="WP_189490334.1">
    <property type="nucleotide sequence ID" value="NZ_BMZG01000001.1"/>
</dbReference>
<dbReference type="FunFam" id="3.40.640.10:FF:000046">
    <property type="entry name" value="Cystathionine gamma-lyase"/>
    <property type="match status" value="1"/>
</dbReference>
<proteinExistence type="inferred from homology"/>
<evidence type="ECO:0000256" key="2">
    <source>
        <dbReference type="ARBA" id="ARBA00009077"/>
    </source>
</evidence>
<dbReference type="Proteomes" id="UP000614287">
    <property type="component" value="Unassembled WGS sequence"/>
</dbReference>
<dbReference type="PIRSF" id="PIRSF001434">
    <property type="entry name" value="CGS"/>
    <property type="match status" value="1"/>
</dbReference>
<keyword evidence="4" id="KW-0456">Lyase</keyword>
<evidence type="ECO:0000256" key="5">
    <source>
        <dbReference type="ARBA" id="ARBA00046315"/>
    </source>
</evidence>
<dbReference type="AlphaFoldDB" id="A0A8J3CFN7"/>
<organism evidence="10 11">
    <name type="scientific">Formosimonas limnophila</name>
    <dbReference type="NCBI Taxonomy" id="1384487"/>
    <lineage>
        <taxon>Bacteria</taxon>
        <taxon>Pseudomonadati</taxon>
        <taxon>Pseudomonadota</taxon>
        <taxon>Betaproteobacteria</taxon>
        <taxon>Burkholderiales</taxon>
        <taxon>Burkholderiaceae</taxon>
        <taxon>Formosimonas</taxon>
    </lineage>
</organism>
<dbReference type="Pfam" id="PF01053">
    <property type="entry name" value="Cys_Met_Meta_PP"/>
    <property type="match status" value="1"/>
</dbReference>
<dbReference type="GO" id="GO:0047804">
    <property type="term" value="F:cysteine-S-conjugate beta-lyase activity"/>
    <property type="evidence" value="ECO:0007669"/>
    <property type="project" value="UniProtKB-EC"/>
</dbReference>
<dbReference type="InterPro" id="IPR054542">
    <property type="entry name" value="Cys_met_metab_PP"/>
</dbReference>
<dbReference type="InterPro" id="IPR015424">
    <property type="entry name" value="PyrdxlP-dep_Trfase"/>
</dbReference>
<keyword evidence="3 8" id="KW-0663">Pyridoxal phosphate</keyword>
<dbReference type="EMBL" id="BMZG01000001">
    <property type="protein sequence ID" value="GHA64739.1"/>
    <property type="molecule type" value="Genomic_DNA"/>
</dbReference>
<dbReference type="PANTHER" id="PTHR43500:SF1">
    <property type="entry name" value="CYSTATHIONINE BETA-LYASE-RELATED"/>
    <property type="match status" value="1"/>
</dbReference>
<evidence type="ECO:0000313" key="10">
    <source>
        <dbReference type="EMBL" id="GHA64739.1"/>
    </source>
</evidence>
<evidence type="ECO:0000256" key="7">
    <source>
        <dbReference type="ARBA" id="ARBA00047625"/>
    </source>
</evidence>
<comment type="cofactor">
    <cofactor evidence="1 9">
        <name>pyridoxal 5'-phosphate</name>
        <dbReference type="ChEBI" id="CHEBI:597326"/>
    </cofactor>
</comment>
<dbReference type="Gene3D" id="3.90.1150.10">
    <property type="entry name" value="Aspartate Aminotransferase, domain 1"/>
    <property type="match status" value="1"/>
</dbReference>
<evidence type="ECO:0000256" key="8">
    <source>
        <dbReference type="PIRSR" id="PIRSR001434-2"/>
    </source>
</evidence>
<reference evidence="10" key="2">
    <citation type="submission" date="2020-09" db="EMBL/GenBank/DDBJ databases">
        <authorList>
            <person name="Sun Q."/>
            <person name="Kim S."/>
        </authorList>
    </citation>
    <scope>NUCLEOTIDE SEQUENCE</scope>
    <source>
        <strain evidence="10">KCTC 32501</strain>
    </source>
</reference>
<comment type="catalytic activity">
    <reaction evidence="6">
        <text>L,L-cystathionine + H2O = L-homocysteine + pyruvate + NH4(+)</text>
        <dbReference type="Rhea" id="RHEA:13965"/>
        <dbReference type="ChEBI" id="CHEBI:15361"/>
        <dbReference type="ChEBI" id="CHEBI:15377"/>
        <dbReference type="ChEBI" id="CHEBI:28938"/>
        <dbReference type="ChEBI" id="CHEBI:58161"/>
        <dbReference type="ChEBI" id="CHEBI:58199"/>
    </reaction>
</comment>
<dbReference type="InterPro" id="IPR000277">
    <property type="entry name" value="Cys/Met-Metab_PyrdxlP-dep_enz"/>
</dbReference>
<dbReference type="GO" id="GO:0019346">
    <property type="term" value="P:transsulfuration"/>
    <property type="evidence" value="ECO:0007669"/>
    <property type="project" value="InterPro"/>
</dbReference>
<dbReference type="InterPro" id="IPR015421">
    <property type="entry name" value="PyrdxlP-dep_Trfase_major"/>
</dbReference>
<evidence type="ECO:0000256" key="4">
    <source>
        <dbReference type="ARBA" id="ARBA00023239"/>
    </source>
</evidence>
<comment type="catalytic activity">
    <reaction evidence="7">
        <text>an S-substituted L-cysteine + H2O = a thiol + pyruvate + NH4(+)</text>
        <dbReference type="Rhea" id="RHEA:18121"/>
        <dbReference type="ChEBI" id="CHEBI:15361"/>
        <dbReference type="ChEBI" id="CHEBI:15377"/>
        <dbReference type="ChEBI" id="CHEBI:28938"/>
        <dbReference type="ChEBI" id="CHEBI:29256"/>
        <dbReference type="ChEBI" id="CHEBI:58717"/>
        <dbReference type="EC" id="4.4.1.13"/>
    </reaction>
</comment>
<dbReference type="InterPro" id="IPR006233">
    <property type="entry name" value="Cys_b_lyase_bac"/>
</dbReference>
<name>A0A8J3CFN7_9BURK</name>
<evidence type="ECO:0000256" key="3">
    <source>
        <dbReference type="ARBA" id="ARBA00022898"/>
    </source>
</evidence>
<evidence type="ECO:0000313" key="11">
    <source>
        <dbReference type="Proteomes" id="UP000614287"/>
    </source>
</evidence>
<evidence type="ECO:0000256" key="9">
    <source>
        <dbReference type="RuleBase" id="RU362118"/>
    </source>
</evidence>
<feature type="modified residue" description="N6-(pyridoxal phosphate)lysine" evidence="8">
    <location>
        <position position="213"/>
    </location>
</feature>
<dbReference type="GO" id="GO:0019450">
    <property type="term" value="P:L-cysteine catabolic process to pyruvate"/>
    <property type="evidence" value="ECO:0007669"/>
    <property type="project" value="TreeGrafter"/>
</dbReference>
<dbReference type="Gene3D" id="3.40.640.10">
    <property type="entry name" value="Type I PLP-dependent aspartate aminotransferase-like (Major domain)"/>
    <property type="match status" value="1"/>
</dbReference>
<sequence>MSAQKSIPTTCVTSGRTARAGAHTHTANPPIYQASTILFDNMTALREAQKSYGSGREAYTYGRLGTPTSFALTDALCELEGGYSAFLAPSGLAAISTALLSQLSSGQHLLMVDTVYGPVRKFCDEFLVRMGVQTTYYPVRLGLDIQDWIQTNTALVYLESPGSLSFEIQDTAAICAAAKAKGVTTMMDNTWATPLFFKPFEHGVDIIVHALTKYIGGHSDLMMGAVVCNEHSHPSVRNAMHQTGQFSGSGDISLALRGLRTLSVRMKAHEASALKIAQWFSQQSEVAQVLHPALSSHPQHELWQRDFRGSSGLFGVLFHEKYSEEALTQMVESYKMFGIGFSWGGFESLALPTFGHLKPTRDHATHTLPMIRYQIGLEDIDDLLCDLSDGLKSLSMK</sequence>
<keyword evidence="11" id="KW-1185">Reference proteome</keyword>
<gene>
    <name evidence="10" type="primary">metC</name>
    <name evidence="10" type="ORF">GCM10009007_01420</name>
</gene>